<feature type="transmembrane region" description="Helical" evidence="7">
    <location>
        <begin position="219"/>
        <end position="237"/>
    </location>
</feature>
<evidence type="ECO:0000256" key="7">
    <source>
        <dbReference type="SAM" id="Phobius"/>
    </source>
</evidence>
<dbReference type="InterPro" id="IPR007140">
    <property type="entry name" value="DUF350"/>
</dbReference>
<dbReference type="EMBL" id="BLVO01000004">
    <property type="protein sequence ID" value="GFM32045.1"/>
    <property type="molecule type" value="Genomic_DNA"/>
</dbReference>
<feature type="transmembrane region" description="Helical" evidence="7">
    <location>
        <begin position="81"/>
        <end position="99"/>
    </location>
</feature>
<dbReference type="PANTHER" id="PTHR40043">
    <property type="entry name" value="UPF0719 INNER MEMBRANE PROTEIN YJFL"/>
    <property type="match status" value="1"/>
</dbReference>
<dbReference type="GO" id="GO:0005886">
    <property type="term" value="C:plasma membrane"/>
    <property type="evidence" value="ECO:0007669"/>
    <property type="project" value="UniProtKB-SubCell"/>
</dbReference>
<comment type="subcellular location">
    <subcellularLocation>
        <location evidence="1">Cell membrane</location>
        <topology evidence="1">Multi-pass membrane protein</topology>
    </subcellularLocation>
</comment>
<dbReference type="RefSeq" id="WP_174403721.1">
    <property type="nucleotide sequence ID" value="NZ_BLVO01000004.1"/>
</dbReference>
<feature type="transmembrane region" description="Helical" evidence="7">
    <location>
        <begin position="188"/>
        <end position="207"/>
    </location>
</feature>
<gene>
    <name evidence="8" type="ORF">DSM101010T_04100</name>
</gene>
<dbReference type="PANTHER" id="PTHR40043:SF1">
    <property type="entry name" value="UPF0719 INNER MEMBRANE PROTEIN YJFL"/>
    <property type="match status" value="1"/>
</dbReference>
<evidence type="ECO:0000256" key="2">
    <source>
        <dbReference type="ARBA" id="ARBA00005779"/>
    </source>
</evidence>
<dbReference type="AlphaFoldDB" id="A0A7J0BFU5"/>
<dbReference type="Pfam" id="PF03994">
    <property type="entry name" value="DUF350"/>
    <property type="match status" value="2"/>
</dbReference>
<feature type="transmembrane region" description="Helical" evidence="7">
    <location>
        <begin position="258"/>
        <end position="278"/>
    </location>
</feature>
<proteinExistence type="inferred from homology"/>
<reference evidence="8 9" key="1">
    <citation type="submission" date="2020-05" db="EMBL/GenBank/DDBJ databases">
        <title>Draft genome sequence of Desulfovibrio sp. strain HN2T.</title>
        <authorList>
            <person name="Ueno A."/>
            <person name="Tamazawa S."/>
            <person name="Tamamura S."/>
            <person name="Murakami T."/>
            <person name="Kiyama T."/>
            <person name="Inomata H."/>
            <person name="Amano Y."/>
            <person name="Miyakawa K."/>
            <person name="Tamaki H."/>
            <person name="Naganuma T."/>
            <person name="Kaneko K."/>
        </authorList>
    </citation>
    <scope>NUCLEOTIDE SEQUENCE [LARGE SCALE GENOMIC DNA]</scope>
    <source>
        <strain evidence="8 9">HN2</strain>
    </source>
</reference>
<protein>
    <recommendedName>
        <fullName evidence="10">DUF350 domain-containing protein</fullName>
    </recommendedName>
</protein>
<evidence type="ECO:0000256" key="1">
    <source>
        <dbReference type="ARBA" id="ARBA00004651"/>
    </source>
</evidence>
<comment type="similarity">
    <text evidence="2">Belongs to the UPF0719 family.</text>
</comment>
<feature type="transmembrane region" description="Helical" evidence="7">
    <location>
        <begin position="146"/>
        <end position="167"/>
    </location>
</feature>
<feature type="transmembrane region" description="Helical" evidence="7">
    <location>
        <begin position="6"/>
        <end position="26"/>
    </location>
</feature>
<evidence type="ECO:0000256" key="5">
    <source>
        <dbReference type="ARBA" id="ARBA00022989"/>
    </source>
</evidence>
<comment type="caution">
    <text evidence="8">The sequence shown here is derived from an EMBL/GenBank/DDBJ whole genome shotgun (WGS) entry which is preliminary data.</text>
</comment>
<keyword evidence="5 7" id="KW-1133">Transmembrane helix</keyword>
<organism evidence="8 9">
    <name type="scientific">Desulfovibrio subterraneus</name>
    <dbReference type="NCBI Taxonomy" id="2718620"/>
    <lineage>
        <taxon>Bacteria</taxon>
        <taxon>Pseudomonadati</taxon>
        <taxon>Thermodesulfobacteriota</taxon>
        <taxon>Desulfovibrionia</taxon>
        <taxon>Desulfovibrionales</taxon>
        <taxon>Desulfovibrionaceae</taxon>
        <taxon>Desulfovibrio</taxon>
    </lineage>
</organism>
<keyword evidence="3" id="KW-1003">Cell membrane</keyword>
<keyword evidence="9" id="KW-1185">Reference proteome</keyword>
<evidence type="ECO:0000256" key="3">
    <source>
        <dbReference type="ARBA" id="ARBA00022475"/>
    </source>
</evidence>
<evidence type="ECO:0000313" key="8">
    <source>
        <dbReference type="EMBL" id="GFM32045.1"/>
    </source>
</evidence>
<evidence type="ECO:0008006" key="10">
    <source>
        <dbReference type="Google" id="ProtNLM"/>
    </source>
</evidence>
<sequence length="280" mass="30162">MSFTEILSGIGLLLGFFAVFFIGKKVNDLWHREYDLNEELVKKDNAALALTLTGYYGGMLMTVGGALHGPSGGFISDIGNLFLYGLSGIVLLNISWLVCDKLLLYKFRVADELIRDQNQGTGAVAGGVCLATGFILYGAITGEGSFVTMLAFWASGQALLLVAGWVYNRMVPYDVHEEIEKDNVAAGISFAGALIAMGMLVGLTAAQDFESWHETYVPFVVYSALGLAALPVVRWLADKVLLVGESLSDEIARQEVPNVGAAYIEAFSYIAGALAIYWCV</sequence>
<feature type="transmembrane region" description="Helical" evidence="7">
    <location>
        <begin position="120"/>
        <end position="140"/>
    </location>
</feature>
<keyword evidence="4 7" id="KW-0812">Transmembrane</keyword>
<feature type="transmembrane region" description="Helical" evidence="7">
    <location>
        <begin position="47"/>
        <end position="69"/>
    </location>
</feature>
<evidence type="ECO:0000313" key="9">
    <source>
        <dbReference type="Proteomes" id="UP000503840"/>
    </source>
</evidence>
<keyword evidence="6 7" id="KW-0472">Membrane</keyword>
<name>A0A7J0BFU5_9BACT</name>
<accession>A0A7J0BFU5</accession>
<evidence type="ECO:0000256" key="4">
    <source>
        <dbReference type="ARBA" id="ARBA00022692"/>
    </source>
</evidence>
<evidence type="ECO:0000256" key="6">
    <source>
        <dbReference type="ARBA" id="ARBA00023136"/>
    </source>
</evidence>
<dbReference type="Proteomes" id="UP000503840">
    <property type="component" value="Unassembled WGS sequence"/>
</dbReference>